<keyword evidence="2" id="KW-0812">Transmembrane</keyword>
<evidence type="ECO:0000313" key="4">
    <source>
        <dbReference type="EMBL" id="KAK2964573.1"/>
    </source>
</evidence>
<keyword evidence="3" id="KW-0732">Signal</keyword>
<keyword evidence="2" id="KW-1133">Transmembrane helix</keyword>
<proteinExistence type="predicted"/>
<dbReference type="Proteomes" id="UP001281761">
    <property type="component" value="Unassembled WGS sequence"/>
</dbReference>
<feature type="signal peptide" evidence="3">
    <location>
        <begin position="1"/>
        <end position="16"/>
    </location>
</feature>
<feature type="compositionally biased region" description="Basic residues" evidence="1">
    <location>
        <begin position="234"/>
        <end position="245"/>
    </location>
</feature>
<sequence length="336" mass="38006">MLQISLLILLGTGTAASSIAADPCDDSVKMYCHVSLQHFSVTPYMCFNKDNESDASIPIKNTHSLIKNGKLTKGTIFVGYPDGSLNSTCLRCDHEKGYSELSYQQQAYCGCTKDSESFTPSKALRQQFPSLVGVKLMKWACNHGIPEPFAVECRTDPTFGLRQYTGLCLEGNNPLTWLWLIIFVVGAVGLSLLFSMFEWAVLQEKTQAQKEAEKQAKKNQKEAEEQKQKEQEKKRAKKSKKRKNKKRDDSDDEDEKKSSKKKKKRQSRDDSDEGEKQSSKKKKKKRDEGNNEEMGEKKKKKKPKDAEEGSDDSESERKPKKKSSGKSGKKKSNKKH</sequence>
<organism evidence="4 5">
    <name type="scientific">Blattamonas nauphoetae</name>
    <dbReference type="NCBI Taxonomy" id="2049346"/>
    <lineage>
        <taxon>Eukaryota</taxon>
        <taxon>Metamonada</taxon>
        <taxon>Preaxostyla</taxon>
        <taxon>Oxymonadida</taxon>
        <taxon>Blattamonas</taxon>
    </lineage>
</organism>
<keyword evidence="5" id="KW-1185">Reference proteome</keyword>
<keyword evidence="2" id="KW-0472">Membrane</keyword>
<feature type="compositionally biased region" description="Basic residues" evidence="1">
    <location>
        <begin position="318"/>
        <end position="336"/>
    </location>
</feature>
<evidence type="ECO:0000313" key="5">
    <source>
        <dbReference type="Proteomes" id="UP001281761"/>
    </source>
</evidence>
<name>A0ABQ9YLD8_9EUKA</name>
<evidence type="ECO:0008006" key="6">
    <source>
        <dbReference type="Google" id="ProtNLM"/>
    </source>
</evidence>
<feature type="chain" id="PRO_5045437083" description="Transmembrane protein" evidence="3">
    <location>
        <begin position="17"/>
        <end position="336"/>
    </location>
</feature>
<evidence type="ECO:0000256" key="3">
    <source>
        <dbReference type="SAM" id="SignalP"/>
    </source>
</evidence>
<evidence type="ECO:0000256" key="2">
    <source>
        <dbReference type="SAM" id="Phobius"/>
    </source>
</evidence>
<comment type="caution">
    <text evidence="4">The sequence shown here is derived from an EMBL/GenBank/DDBJ whole genome shotgun (WGS) entry which is preliminary data.</text>
</comment>
<evidence type="ECO:0000256" key="1">
    <source>
        <dbReference type="SAM" id="MobiDB-lite"/>
    </source>
</evidence>
<gene>
    <name evidence="4" type="ORF">BLNAU_490</name>
</gene>
<accession>A0ABQ9YLD8</accession>
<dbReference type="EMBL" id="JARBJD010000002">
    <property type="protein sequence ID" value="KAK2964573.1"/>
    <property type="molecule type" value="Genomic_DNA"/>
</dbReference>
<reference evidence="4 5" key="1">
    <citation type="journal article" date="2022" name="bioRxiv">
        <title>Genomics of Preaxostyla Flagellates Illuminates Evolutionary Transitions and the Path Towards Mitochondrial Loss.</title>
        <authorList>
            <person name="Novak L.V.F."/>
            <person name="Treitli S.C."/>
            <person name="Pyrih J."/>
            <person name="Halakuc P."/>
            <person name="Pipaliya S.V."/>
            <person name="Vacek V."/>
            <person name="Brzon O."/>
            <person name="Soukal P."/>
            <person name="Eme L."/>
            <person name="Dacks J.B."/>
            <person name="Karnkowska A."/>
            <person name="Elias M."/>
            <person name="Hampl V."/>
        </authorList>
    </citation>
    <scope>NUCLEOTIDE SEQUENCE [LARGE SCALE GENOMIC DNA]</scope>
    <source>
        <strain evidence="4">NAU3</strain>
        <tissue evidence="4">Gut</tissue>
    </source>
</reference>
<feature type="region of interest" description="Disordered" evidence="1">
    <location>
        <begin position="212"/>
        <end position="336"/>
    </location>
</feature>
<feature type="compositionally biased region" description="Basic and acidic residues" evidence="1">
    <location>
        <begin position="212"/>
        <end position="233"/>
    </location>
</feature>
<feature type="transmembrane region" description="Helical" evidence="2">
    <location>
        <begin position="177"/>
        <end position="201"/>
    </location>
</feature>
<protein>
    <recommendedName>
        <fullName evidence="6">Transmembrane protein</fullName>
    </recommendedName>
</protein>